<sequence length="144" mass="16388">LLTVVLFILIIIIVLAVTFNPSSADPAAAHCCPDGWVGYQRQCYYFSEAEESWTDSQDHCFSLGASLAGIDTQQDLAFINRYKGLSEHWIGLRREPGQPWKWTNGTEFNHWFEVRADGECAYLNDVAVTSSWCDTVRYWICSKP</sequence>
<proteinExistence type="predicted"/>
<organism evidence="5 6">
    <name type="scientific">Pelodiscus sinensis</name>
    <name type="common">Chinese softshell turtle</name>
    <name type="synonym">Trionyx sinensis</name>
    <dbReference type="NCBI Taxonomy" id="13735"/>
    <lineage>
        <taxon>Eukaryota</taxon>
        <taxon>Metazoa</taxon>
        <taxon>Chordata</taxon>
        <taxon>Craniata</taxon>
        <taxon>Vertebrata</taxon>
        <taxon>Euteleostomi</taxon>
        <taxon>Archelosauria</taxon>
        <taxon>Testudinata</taxon>
        <taxon>Testudines</taxon>
        <taxon>Cryptodira</taxon>
        <taxon>Trionychia</taxon>
        <taxon>Trionychidae</taxon>
        <taxon>Pelodiscus</taxon>
    </lineage>
</organism>
<feature type="signal peptide" evidence="3">
    <location>
        <begin position="1"/>
        <end position="16"/>
    </location>
</feature>
<reference evidence="5" key="4">
    <citation type="submission" date="2025-09" db="UniProtKB">
        <authorList>
            <consortium name="Ensembl"/>
        </authorList>
    </citation>
    <scope>IDENTIFICATION</scope>
</reference>
<evidence type="ECO:0000256" key="2">
    <source>
        <dbReference type="ARBA" id="ARBA00022734"/>
    </source>
</evidence>
<dbReference type="PANTHER" id="PTHR45710:SF35">
    <property type="entry name" value="C-TYPE LECTIN DOMAIN FAMILY 2 MEMBER D"/>
    <property type="match status" value="1"/>
</dbReference>
<dbReference type="Gene3D" id="3.10.100.10">
    <property type="entry name" value="Mannose-Binding Protein A, subunit A"/>
    <property type="match status" value="1"/>
</dbReference>
<feature type="chain" id="PRO_5003902321" evidence="3">
    <location>
        <begin position="17"/>
        <end position="144"/>
    </location>
</feature>
<evidence type="ECO:0000256" key="3">
    <source>
        <dbReference type="SAM" id="SignalP"/>
    </source>
</evidence>
<dbReference type="SMART" id="SM00034">
    <property type="entry name" value="CLECT"/>
    <property type="match status" value="1"/>
</dbReference>
<evidence type="ECO:0000313" key="5">
    <source>
        <dbReference type="Ensembl" id="ENSPSIP00000013787.1"/>
    </source>
</evidence>
<keyword evidence="2" id="KW-0430">Lectin</keyword>
<dbReference type="GeneTree" id="ENSGT00940000155319"/>
<dbReference type="AlphaFoldDB" id="K7G0H7"/>
<keyword evidence="6" id="KW-1185">Reference proteome</keyword>
<comment type="subcellular location">
    <subcellularLocation>
        <location evidence="1">Cell membrane</location>
        <topology evidence="1">Single-pass type II membrane protein</topology>
    </subcellularLocation>
</comment>
<dbReference type="Proteomes" id="UP000007267">
    <property type="component" value="Unassembled WGS sequence"/>
</dbReference>
<dbReference type="Pfam" id="PF00059">
    <property type="entry name" value="Lectin_C"/>
    <property type="match status" value="1"/>
</dbReference>
<reference evidence="6" key="2">
    <citation type="journal article" date="2013" name="Nat. Genet.">
        <title>The draft genomes of soft-shell turtle and green sea turtle yield insights into the development and evolution of the turtle-specific body plan.</title>
        <authorList>
            <person name="Wang Z."/>
            <person name="Pascual-Anaya J."/>
            <person name="Zadissa A."/>
            <person name="Li W."/>
            <person name="Niimura Y."/>
            <person name="Huang Z."/>
            <person name="Li C."/>
            <person name="White S."/>
            <person name="Xiong Z."/>
            <person name="Fang D."/>
            <person name="Wang B."/>
            <person name="Ming Y."/>
            <person name="Chen Y."/>
            <person name="Zheng Y."/>
            <person name="Kuraku S."/>
            <person name="Pignatelli M."/>
            <person name="Herrero J."/>
            <person name="Beal K."/>
            <person name="Nozawa M."/>
            <person name="Li Q."/>
            <person name="Wang J."/>
            <person name="Zhang H."/>
            <person name="Yu L."/>
            <person name="Shigenobu S."/>
            <person name="Wang J."/>
            <person name="Liu J."/>
            <person name="Flicek P."/>
            <person name="Searle S."/>
            <person name="Wang J."/>
            <person name="Kuratani S."/>
            <person name="Yin Y."/>
            <person name="Aken B."/>
            <person name="Zhang G."/>
            <person name="Irie N."/>
        </authorList>
    </citation>
    <scope>NUCLEOTIDE SEQUENCE [LARGE SCALE GENOMIC DNA]</scope>
    <source>
        <strain evidence="6">Daiwa-1</strain>
    </source>
</reference>
<dbReference type="PANTHER" id="PTHR45710">
    <property type="entry name" value="C-TYPE LECTIN DOMAIN-CONTAINING PROTEIN 180"/>
    <property type="match status" value="1"/>
</dbReference>
<reference evidence="5" key="3">
    <citation type="submission" date="2025-08" db="UniProtKB">
        <authorList>
            <consortium name="Ensembl"/>
        </authorList>
    </citation>
    <scope>IDENTIFICATION</scope>
</reference>
<dbReference type="GO" id="GO:0030246">
    <property type="term" value="F:carbohydrate binding"/>
    <property type="evidence" value="ECO:0007669"/>
    <property type="project" value="UniProtKB-KW"/>
</dbReference>
<dbReference type="OMA" id="QEMAFIK"/>
<dbReference type="CDD" id="cd03593">
    <property type="entry name" value="CLECT_NK_receptors_like"/>
    <property type="match status" value="1"/>
</dbReference>
<reference evidence="6" key="1">
    <citation type="submission" date="2011-10" db="EMBL/GenBank/DDBJ databases">
        <authorList>
            <consortium name="Soft-shell Turtle Genome Consortium"/>
        </authorList>
    </citation>
    <scope>NUCLEOTIDE SEQUENCE [LARGE SCALE GENOMIC DNA]</scope>
    <source>
        <strain evidence="6">Daiwa-1</strain>
    </source>
</reference>
<evidence type="ECO:0000259" key="4">
    <source>
        <dbReference type="PROSITE" id="PS50041"/>
    </source>
</evidence>
<name>K7G0H7_PELSI</name>
<dbReference type="Ensembl" id="ENSPSIT00000013852.1">
    <property type="protein sequence ID" value="ENSPSIP00000013787.1"/>
    <property type="gene ID" value="ENSPSIG00000012370.1"/>
</dbReference>
<dbReference type="SUPFAM" id="SSF56436">
    <property type="entry name" value="C-type lectin-like"/>
    <property type="match status" value="1"/>
</dbReference>
<feature type="domain" description="C-type lectin" evidence="4">
    <location>
        <begin position="39"/>
        <end position="142"/>
    </location>
</feature>
<dbReference type="InterPro" id="IPR050828">
    <property type="entry name" value="C-type_lectin/matrix_domain"/>
</dbReference>
<protein>
    <submittedName>
        <fullName evidence="5">Early activation antigen CD69-like</fullName>
    </submittedName>
</protein>
<dbReference type="InterPro" id="IPR016187">
    <property type="entry name" value="CTDL_fold"/>
</dbReference>
<dbReference type="InterPro" id="IPR016186">
    <property type="entry name" value="C-type_lectin-like/link_sf"/>
</dbReference>
<dbReference type="GO" id="GO:0005886">
    <property type="term" value="C:plasma membrane"/>
    <property type="evidence" value="ECO:0007669"/>
    <property type="project" value="UniProtKB-SubCell"/>
</dbReference>
<dbReference type="HOGENOM" id="CLU_049894_8_4_1"/>
<dbReference type="PROSITE" id="PS50041">
    <property type="entry name" value="C_TYPE_LECTIN_2"/>
    <property type="match status" value="1"/>
</dbReference>
<dbReference type="eggNOG" id="KOG4297">
    <property type="taxonomic scope" value="Eukaryota"/>
</dbReference>
<keyword evidence="3" id="KW-0732">Signal</keyword>
<dbReference type="EMBL" id="AGCU01096870">
    <property type="status" value="NOT_ANNOTATED_CDS"/>
    <property type="molecule type" value="Genomic_DNA"/>
</dbReference>
<dbReference type="InterPro" id="IPR001304">
    <property type="entry name" value="C-type_lectin-like"/>
</dbReference>
<dbReference type="InterPro" id="IPR033992">
    <property type="entry name" value="NKR-like_CTLD"/>
</dbReference>
<evidence type="ECO:0000313" key="6">
    <source>
        <dbReference type="Proteomes" id="UP000007267"/>
    </source>
</evidence>
<accession>K7G0H7</accession>
<evidence type="ECO:0000256" key="1">
    <source>
        <dbReference type="ARBA" id="ARBA00004401"/>
    </source>
</evidence>